<dbReference type="SUPFAM" id="SSF52058">
    <property type="entry name" value="L domain-like"/>
    <property type="match status" value="1"/>
</dbReference>
<feature type="signal peptide" evidence="1">
    <location>
        <begin position="1"/>
        <end position="29"/>
    </location>
</feature>
<evidence type="ECO:0000313" key="2">
    <source>
        <dbReference type="EMBL" id="HIQ80461.1"/>
    </source>
</evidence>
<evidence type="ECO:0000313" key="3">
    <source>
        <dbReference type="Proteomes" id="UP000886787"/>
    </source>
</evidence>
<gene>
    <name evidence="2" type="ORF">IAD32_04160</name>
</gene>
<proteinExistence type="predicted"/>
<dbReference type="Pfam" id="PF13306">
    <property type="entry name" value="LRR_5"/>
    <property type="match status" value="2"/>
</dbReference>
<keyword evidence="1" id="KW-0732">Signal</keyword>
<reference evidence="2" key="1">
    <citation type="submission" date="2020-10" db="EMBL/GenBank/DDBJ databases">
        <authorList>
            <person name="Gilroy R."/>
        </authorList>
    </citation>
    <scope>NUCLEOTIDE SEQUENCE</scope>
    <source>
        <strain evidence="2">ChiSjej1B19-3389</strain>
    </source>
</reference>
<dbReference type="InterPro" id="IPR053139">
    <property type="entry name" value="Surface_bspA-like"/>
</dbReference>
<evidence type="ECO:0000256" key="1">
    <source>
        <dbReference type="SAM" id="SignalP"/>
    </source>
</evidence>
<dbReference type="AlphaFoldDB" id="A0A9D0ZJB6"/>
<dbReference type="InterPro" id="IPR032675">
    <property type="entry name" value="LRR_dom_sf"/>
</dbReference>
<dbReference type="EMBL" id="DVFW01000021">
    <property type="protein sequence ID" value="HIQ80461.1"/>
    <property type="molecule type" value="Genomic_DNA"/>
</dbReference>
<dbReference type="InterPro" id="IPR026906">
    <property type="entry name" value="LRR_5"/>
</dbReference>
<feature type="chain" id="PRO_5038570001" evidence="1">
    <location>
        <begin position="30"/>
        <end position="267"/>
    </location>
</feature>
<organism evidence="2 3">
    <name type="scientific">Candidatus Scatavimonas merdigallinarum</name>
    <dbReference type="NCBI Taxonomy" id="2840914"/>
    <lineage>
        <taxon>Bacteria</taxon>
        <taxon>Bacillati</taxon>
        <taxon>Bacillota</taxon>
        <taxon>Clostridia</taxon>
        <taxon>Eubacteriales</taxon>
        <taxon>Oscillospiraceae</taxon>
        <taxon>Oscillospiraceae incertae sedis</taxon>
        <taxon>Candidatus Scatavimonas</taxon>
    </lineage>
</organism>
<dbReference type="PANTHER" id="PTHR45661:SF3">
    <property type="entry name" value="IG-LIKE DOMAIN-CONTAINING PROTEIN"/>
    <property type="match status" value="1"/>
</dbReference>
<sequence length="267" mass="28530">MAKLKRAVSCLLAAVMLLGMCMLVPAVSAAETADGLVYEETEEGIIITGYVGVGGDVVIPEEINSKAVIGIQKYAFRVSEVPAADNITSIVIPDSVTSIAGTGLFRGCSQLRSVTFPENAVIDSTASMFRDCTALESITIPKSCTEIGNAMFQNCISLIEVLFPDGITILLIGLLAFQKTAICEIDLPEDLERIDSQAFEDCTNLTDITIYDKVTSIPTSAFKNIPKEQLTIHGIAGSYANTFATTNGYAFEVVQTGDDLITTYLQA</sequence>
<comment type="caution">
    <text evidence="2">The sequence shown here is derived from an EMBL/GenBank/DDBJ whole genome shotgun (WGS) entry which is preliminary data.</text>
</comment>
<dbReference type="Gene3D" id="3.80.10.10">
    <property type="entry name" value="Ribonuclease Inhibitor"/>
    <property type="match status" value="1"/>
</dbReference>
<accession>A0A9D0ZJB6</accession>
<protein>
    <submittedName>
        <fullName evidence="2">Leucine-rich repeat domain-containing protein</fullName>
    </submittedName>
</protein>
<name>A0A9D0ZJB6_9FIRM</name>
<feature type="non-terminal residue" evidence="2">
    <location>
        <position position="267"/>
    </location>
</feature>
<dbReference type="PANTHER" id="PTHR45661">
    <property type="entry name" value="SURFACE ANTIGEN"/>
    <property type="match status" value="1"/>
</dbReference>
<reference evidence="2" key="2">
    <citation type="journal article" date="2021" name="PeerJ">
        <title>Extensive microbial diversity within the chicken gut microbiome revealed by metagenomics and culture.</title>
        <authorList>
            <person name="Gilroy R."/>
            <person name="Ravi A."/>
            <person name="Getino M."/>
            <person name="Pursley I."/>
            <person name="Horton D.L."/>
            <person name="Alikhan N.F."/>
            <person name="Baker D."/>
            <person name="Gharbi K."/>
            <person name="Hall N."/>
            <person name="Watson M."/>
            <person name="Adriaenssens E.M."/>
            <person name="Foster-Nyarko E."/>
            <person name="Jarju S."/>
            <person name="Secka A."/>
            <person name="Antonio M."/>
            <person name="Oren A."/>
            <person name="Chaudhuri R.R."/>
            <person name="La Ragione R."/>
            <person name="Hildebrand F."/>
            <person name="Pallen M.J."/>
        </authorList>
    </citation>
    <scope>NUCLEOTIDE SEQUENCE</scope>
    <source>
        <strain evidence="2">ChiSjej1B19-3389</strain>
    </source>
</reference>
<dbReference type="Proteomes" id="UP000886787">
    <property type="component" value="Unassembled WGS sequence"/>
</dbReference>